<dbReference type="AlphaFoldDB" id="A0A8J3MYF0"/>
<comment type="caution">
    <text evidence="1">The sequence shown here is derived from an EMBL/GenBank/DDBJ whole genome shotgun (WGS) entry which is preliminary data.</text>
</comment>
<gene>
    <name evidence="1" type="ORF">KSX_77430</name>
</gene>
<reference evidence="1" key="1">
    <citation type="submission" date="2020-10" db="EMBL/GenBank/DDBJ databases">
        <title>Taxonomic study of unclassified bacteria belonging to the class Ktedonobacteria.</title>
        <authorList>
            <person name="Yabe S."/>
            <person name="Wang C.M."/>
            <person name="Zheng Y."/>
            <person name="Sakai Y."/>
            <person name="Cavaletti L."/>
            <person name="Monciardini P."/>
            <person name="Donadio S."/>
        </authorList>
    </citation>
    <scope>NUCLEOTIDE SEQUENCE</scope>
    <source>
        <strain evidence="1">SOSP1-1</strain>
    </source>
</reference>
<sequence>MLYLVYEYRIRHPFESKLDRETIQLTGDPFALITAHHFTAAFDGKPLIFDGKQPEKEKRIWQLVTMGNQLWPRAPYASEPVPTVITITCDGYQITAPPTAVTEPASVPIEPYGAMHSK</sequence>
<dbReference type="Proteomes" id="UP000612362">
    <property type="component" value="Unassembled WGS sequence"/>
</dbReference>
<keyword evidence="2" id="KW-1185">Reference proteome</keyword>
<organism evidence="1 2">
    <name type="scientific">Ktedonospora formicarum</name>
    <dbReference type="NCBI Taxonomy" id="2778364"/>
    <lineage>
        <taxon>Bacteria</taxon>
        <taxon>Bacillati</taxon>
        <taxon>Chloroflexota</taxon>
        <taxon>Ktedonobacteria</taxon>
        <taxon>Ktedonobacterales</taxon>
        <taxon>Ktedonobacteraceae</taxon>
        <taxon>Ktedonospora</taxon>
    </lineage>
</organism>
<dbReference type="EMBL" id="BNJF01000005">
    <property type="protein sequence ID" value="GHO49580.1"/>
    <property type="molecule type" value="Genomic_DNA"/>
</dbReference>
<evidence type="ECO:0000313" key="1">
    <source>
        <dbReference type="EMBL" id="GHO49580.1"/>
    </source>
</evidence>
<name>A0A8J3MYF0_9CHLR</name>
<protein>
    <submittedName>
        <fullName evidence="1">Uncharacterized protein</fullName>
    </submittedName>
</protein>
<dbReference type="RefSeq" id="WP_220198687.1">
    <property type="nucleotide sequence ID" value="NZ_BNJF01000005.1"/>
</dbReference>
<accession>A0A8J3MYF0</accession>
<evidence type="ECO:0000313" key="2">
    <source>
        <dbReference type="Proteomes" id="UP000612362"/>
    </source>
</evidence>
<proteinExistence type="predicted"/>